<dbReference type="AlphaFoldDB" id="A0A4V2K0U0"/>
<dbReference type="GO" id="GO:0008081">
    <property type="term" value="F:phosphoric diester hydrolase activity"/>
    <property type="evidence" value="ECO:0007669"/>
    <property type="project" value="InterPro"/>
</dbReference>
<keyword evidence="4" id="KW-1185">Reference proteome</keyword>
<reference evidence="2 4" key="1">
    <citation type="submission" date="2019-01" db="EMBL/GenBank/DDBJ databases">
        <title>Draft genome sequences of three monokaryotic isolates of the white-rot basidiomycete fungus Dichomitus squalens.</title>
        <authorList>
            <consortium name="DOE Joint Genome Institute"/>
            <person name="Lopez S.C."/>
            <person name="Andreopoulos B."/>
            <person name="Pangilinan J."/>
            <person name="Lipzen A."/>
            <person name="Riley R."/>
            <person name="Ahrendt S."/>
            <person name="Ng V."/>
            <person name="Barry K."/>
            <person name="Daum C."/>
            <person name="Grigoriev I.V."/>
            <person name="Hilden K.S."/>
            <person name="Makela M.R."/>
            <person name="de Vries R.P."/>
        </authorList>
    </citation>
    <scope>NUCLEOTIDE SEQUENCE [LARGE SCALE GENOMIC DNA]</scope>
    <source>
        <strain evidence="3 4">CBS 464.89</strain>
        <strain evidence="2">OM18370.1</strain>
    </source>
</reference>
<dbReference type="Proteomes" id="UP000292082">
    <property type="component" value="Unassembled WGS sequence"/>
</dbReference>
<feature type="chain" id="PRO_5040684252" evidence="1">
    <location>
        <begin position="20"/>
        <end position="307"/>
    </location>
</feature>
<name>A0A4V2K0U0_9APHY</name>
<dbReference type="GO" id="GO:0006629">
    <property type="term" value="P:lipid metabolic process"/>
    <property type="evidence" value="ECO:0007669"/>
    <property type="project" value="InterPro"/>
</dbReference>
<gene>
    <name evidence="3" type="ORF">BD310DRAFT_129947</name>
    <name evidence="2" type="ORF">BD311DRAFT_754979</name>
</gene>
<dbReference type="Proteomes" id="UP000292957">
    <property type="component" value="Unassembled WGS sequence"/>
</dbReference>
<dbReference type="InterPro" id="IPR017946">
    <property type="entry name" value="PLC-like_Pdiesterase_TIM-brl"/>
</dbReference>
<dbReference type="EMBL" id="ML143407">
    <property type="protein sequence ID" value="TBU30223.1"/>
    <property type="molecule type" value="Genomic_DNA"/>
</dbReference>
<dbReference type="OMA" id="YYFETPF"/>
<protein>
    <submittedName>
        <fullName evidence="2">PLC-like phosphodiesterase</fullName>
    </submittedName>
</protein>
<dbReference type="OrthoDB" id="7984201at2759"/>
<dbReference type="Pfam" id="PF26146">
    <property type="entry name" value="PI-PLC_X"/>
    <property type="match status" value="1"/>
</dbReference>
<evidence type="ECO:0000313" key="4">
    <source>
        <dbReference type="Proteomes" id="UP000292082"/>
    </source>
</evidence>
<evidence type="ECO:0000313" key="3">
    <source>
        <dbReference type="EMBL" id="TBU53766.1"/>
    </source>
</evidence>
<dbReference type="STRING" id="114155.A0A4V2K0U0"/>
<dbReference type="Gene3D" id="3.20.20.190">
    <property type="entry name" value="Phosphatidylinositol (PI) phosphodiesterase"/>
    <property type="match status" value="1"/>
</dbReference>
<keyword evidence="1" id="KW-0732">Signal</keyword>
<dbReference type="PANTHER" id="PTHR13593">
    <property type="match status" value="1"/>
</dbReference>
<sequence>MRAASIFLSVAAAIASVKGAIVPQRRADVCNGHAELCNRSYGNVTFLGAHDSFAFSDDPLALSADQRVDIPTQLGLGVRLLQAQAHVNDGVLHFCHTSCLLFDGGSVEDYLTKVHDFLTANPNEVLTFIFTNPENASLTELWDPPFQASGIADLAYVPPSIPVKQSDWPTLGELIDSGKRVIVFLDKGADTDRSVPYILPEFPMVWETPFSVTNASFPCSVDRISGPLATEDHLYMINHSLNKNLFDTGIIISDPLDASKTNSVSSILANAAGCQGFAAGRAPNFVLLDWVNTGHGLDAVNQLNGLA</sequence>
<feature type="signal peptide" evidence="1">
    <location>
        <begin position="1"/>
        <end position="19"/>
    </location>
</feature>
<proteinExistence type="predicted"/>
<evidence type="ECO:0000256" key="1">
    <source>
        <dbReference type="SAM" id="SignalP"/>
    </source>
</evidence>
<dbReference type="InterPro" id="IPR051057">
    <property type="entry name" value="PI-PLC_domain"/>
</dbReference>
<dbReference type="SUPFAM" id="SSF51695">
    <property type="entry name" value="PLC-like phosphodiesterases"/>
    <property type="match status" value="1"/>
</dbReference>
<dbReference type="EMBL" id="ML145205">
    <property type="protein sequence ID" value="TBU53766.1"/>
    <property type="molecule type" value="Genomic_DNA"/>
</dbReference>
<organism evidence="2">
    <name type="scientific">Dichomitus squalens</name>
    <dbReference type="NCBI Taxonomy" id="114155"/>
    <lineage>
        <taxon>Eukaryota</taxon>
        <taxon>Fungi</taxon>
        <taxon>Dikarya</taxon>
        <taxon>Basidiomycota</taxon>
        <taxon>Agaricomycotina</taxon>
        <taxon>Agaricomycetes</taxon>
        <taxon>Polyporales</taxon>
        <taxon>Polyporaceae</taxon>
        <taxon>Dichomitus</taxon>
    </lineage>
</organism>
<evidence type="ECO:0000313" key="2">
    <source>
        <dbReference type="EMBL" id="TBU30223.1"/>
    </source>
</evidence>
<accession>A0A4V2K0U0</accession>
<dbReference type="PANTHER" id="PTHR13593:SF140">
    <property type="entry name" value="PLC-LIKE PHOSPHODIESTERASE"/>
    <property type="match status" value="1"/>
</dbReference>